<reference evidence="2 3" key="1">
    <citation type="submission" date="2014-07" db="EMBL/GenBank/DDBJ databases">
        <title>Methanogenic archaea and the global carbon cycle.</title>
        <authorList>
            <person name="Henriksen J.R."/>
            <person name="Luke J."/>
            <person name="Reinhart S."/>
            <person name="Benedict M.N."/>
            <person name="Youngblut N.D."/>
            <person name="Metcalf M.E."/>
            <person name="Whitaker R.J."/>
            <person name="Metcalf W.W."/>
        </authorList>
    </citation>
    <scope>NUCLEOTIDE SEQUENCE [LARGE SCALE GENOMIC DNA]</scope>
    <source>
        <strain evidence="2 3">C16</strain>
    </source>
</reference>
<evidence type="ECO:0000313" key="2">
    <source>
        <dbReference type="EMBL" id="AKB70619.1"/>
    </source>
</evidence>
<organism evidence="2 3">
    <name type="scientific">Methanosarcina mazei C16</name>
    <dbReference type="NCBI Taxonomy" id="1434113"/>
    <lineage>
        <taxon>Archaea</taxon>
        <taxon>Methanobacteriati</taxon>
        <taxon>Methanobacteriota</taxon>
        <taxon>Stenosarchaea group</taxon>
        <taxon>Methanomicrobia</taxon>
        <taxon>Methanosarcinales</taxon>
        <taxon>Methanosarcinaceae</taxon>
        <taxon>Methanosarcina</taxon>
    </lineage>
</organism>
<evidence type="ECO:0000256" key="1">
    <source>
        <dbReference type="SAM" id="MobiDB-lite"/>
    </source>
</evidence>
<dbReference type="KEGG" id="mmac:MSMAC_0729"/>
<evidence type="ECO:0000313" key="3">
    <source>
        <dbReference type="Proteomes" id="UP000033071"/>
    </source>
</evidence>
<sequence length="66" mass="8020">MEKIKKGSLNQKELSGKRFNNPEKSRNITDVNRKYISRKHMSWKLMNRKNISRIYELKTYESETNE</sequence>
<dbReference type="AlphaFoldDB" id="A0A0E3RS71"/>
<name>A0A0E3RS71_METMZ</name>
<accession>A0A0E3RS71</accession>
<dbReference type="HOGENOM" id="CLU_2820906_0_0_2"/>
<dbReference type="PATRIC" id="fig|1434113.4.peg.911"/>
<gene>
    <name evidence="2" type="ORF">MSMAC_0729</name>
</gene>
<dbReference type="Proteomes" id="UP000033071">
    <property type="component" value="Chromosome"/>
</dbReference>
<dbReference type="EMBL" id="CP009514">
    <property type="protein sequence ID" value="AKB70619.1"/>
    <property type="molecule type" value="Genomic_DNA"/>
</dbReference>
<feature type="region of interest" description="Disordered" evidence="1">
    <location>
        <begin position="1"/>
        <end position="26"/>
    </location>
</feature>
<proteinExistence type="predicted"/>
<protein>
    <submittedName>
        <fullName evidence="2">Uncharacterized protein</fullName>
    </submittedName>
</protein>
<feature type="compositionally biased region" description="Basic and acidic residues" evidence="1">
    <location>
        <begin position="14"/>
        <end position="26"/>
    </location>
</feature>